<evidence type="ECO:0000256" key="1">
    <source>
        <dbReference type="SAM" id="MobiDB-lite"/>
    </source>
</evidence>
<evidence type="ECO:0000313" key="3">
    <source>
        <dbReference type="RefSeq" id="XP_009767915.1"/>
    </source>
</evidence>
<reference evidence="3" key="2">
    <citation type="submission" date="2025-08" db="UniProtKB">
        <authorList>
            <consortium name="RefSeq"/>
        </authorList>
    </citation>
    <scope>IDENTIFICATION</scope>
    <source>
        <tissue evidence="3">Leaf</tissue>
    </source>
</reference>
<dbReference type="Proteomes" id="UP000189701">
    <property type="component" value="Unplaced"/>
</dbReference>
<feature type="region of interest" description="Disordered" evidence="1">
    <location>
        <begin position="1"/>
        <end position="45"/>
    </location>
</feature>
<protein>
    <submittedName>
        <fullName evidence="3">Uncharacterized protein LOC104218985</fullName>
    </submittedName>
</protein>
<name>A0A1U7W0X2_NICSY</name>
<feature type="compositionally biased region" description="Acidic residues" evidence="1">
    <location>
        <begin position="12"/>
        <end position="22"/>
    </location>
</feature>
<evidence type="ECO:0000313" key="2">
    <source>
        <dbReference type="Proteomes" id="UP000189701"/>
    </source>
</evidence>
<organism evidence="2 3">
    <name type="scientific">Nicotiana sylvestris</name>
    <name type="common">Wood tobacco</name>
    <name type="synonym">South American tobacco</name>
    <dbReference type="NCBI Taxonomy" id="4096"/>
    <lineage>
        <taxon>Eukaryota</taxon>
        <taxon>Viridiplantae</taxon>
        <taxon>Streptophyta</taxon>
        <taxon>Embryophyta</taxon>
        <taxon>Tracheophyta</taxon>
        <taxon>Spermatophyta</taxon>
        <taxon>Magnoliopsida</taxon>
        <taxon>eudicotyledons</taxon>
        <taxon>Gunneridae</taxon>
        <taxon>Pentapetalae</taxon>
        <taxon>asterids</taxon>
        <taxon>lamiids</taxon>
        <taxon>Solanales</taxon>
        <taxon>Solanaceae</taxon>
        <taxon>Nicotianoideae</taxon>
        <taxon>Nicotianeae</taxon>
        <taxon>Nicotiana</taxon>
    </lineage>
</organism>
<gene>
    <name evidence="3" type="primary">LOC104218985</name>
</gene>
<feature type="compositionally biased region" description="Polar residues" evidence="1">
    <location>
        <begin position="90"/>
        <end position="106"/>
    </location>
</feature>
<feature type="region of interest" description="Disordered" evidence="1">
    <location>
        <begin position="59"/>
        <end position="106"/>
    </location>
</feature>
<accession>A0A1U7W0X2</accession>
<dbReference type="AlphaFoldDB" id="A0A1U7W0X2"/>
<reference evidence="2" key="1">
    <citation type="journal article" date="2013" name="Genome Biol.">
        <title>Reference genomes and transcriptomes of Nicotiana sylvestris and Nicotiana tomentosiformis.</title>
        <authorList>
            <person name="Sierro N."/>
            <person name="Battey J.N."/>
            <person name="Ouadi S."/>
            <person name="Bovet L."/>
            <person name="Goepfert S."/>
            <person name="Bakaher N."/>
            <person name="Peitsch M.C."/>
            <person name="Ivanov N.V."/>
        </authorList>
    </citation>
    <scope>NUCLEOTIDE SEQUENCE [LARGE SCALE GENOMIC DNA]</scope>
</reference>
<dbReference type="RefSeq" id="XP_009767915.1">
    <property type="nucleotide sequence ID" value="XM_009769613.1"/>
</dbReference>
<proteinExistence type="predicted"/>
<keyword evidence="2" id="KW-1185">Reference proteome</keyword>
<sequence>MAIKSKLWLDQRDDDDDEEDWGDGFAGYSSEEADREANHDSAGEEIDSLAMVKSKRMPAASPMSNLNSNAPAFIPRSPSSPAIQNAVAGTPTTTMQQQQVIPNTSN</sequence>
<feature type="non-terminal residue" evidence="3">
    <location>
        <position position="106"/>
    </location>
</feature>